<evidence type="ECO:0000259" key="2">
    <source>
        <dbReference type="Pfam" id="PF06863"/>
    </source>
</evidence>
<dbReference type="EMBL" id="BRZI01000010">
    <property type="protein sequence ID" value="GLD29995.1"/>
    <property type="molecule type" value="Genomic_DNA"/>
</dbReference>
<dbReference type="InterPro" id="IPR010621">
    <property type="entry name" value="DUF1214"/>
</dbReference>
<dbReference type="Gene3D" id="2.60.40.1610">
    <property type="entry name" value="Domain of unknown function DUF1254"/>
    <property type="match status" value="1"/>
</dbReference>
<dbReference type="PANTHER" id="PTHR36509:SF3">
    <property type="entry name" value="SIGNAL PEPTIDE PROTEIN"/>
    <property type="match status" value="1"/>
</dbReference>
<dbReference type="AlphaFoldDB" id="A0A9P3Q658"/>
<dbReference type="Proteomes" id="UP001064782">
    <property type="component" value="Unassembled WGS sequence"/>
</dbReference>
<dbReference type="InterPro" id="IPR010679">
    <property type="entry name" value="DUF1254"/>
</dbReference>
<dbReference type="GeneID" id="83629188"/>
<organism evidence="4 5">
    <name type="scientific">Mycobacterium kiyosense</name>
    <dbReference type="NCBI Taxonomy" id="2871094"/>
    <lineage>
        <taxon>Bacteria</taxon>
        <taxon>Bacillati</taxon>
        <taxon>Actinomycetota</taxon>
        <taxon>Actinomycetes</taxon>
        <taxon>Mycobacteriales</taxon>
        <taxon>Mycobacteriaceae</taxon>
        <taxon>Mycobacterium</taxon>
    </lineage>
</organism>
<protein>
    <recommendedName>
        <fullName evidence="6">DUF1254 domain-containing protein</fullName>
    </recommendedName>
</protein>
<dbReference type="Gene3D" id="1.10.3360.10">
    <property type="entry name" value="VPA0735-like domain"/>
    <property type="match status" value="1"/>
</dbReference>
<evidence type="ECO:0000313" key="5">
    <source>
        <dbReference type="Proteomes" id="UP001064782"/>
    </source>
</evidence>
<evidence type="ECO:0000259" key="1">
    <source>
        <dbReference type="Pfam" id="PF06742"/>
    </source>
</evidence>
<dbReference type="Pfam" id="PF06863">
    <property type="entry name" value="DUF1254"/>
    <property type="match status" value="1"/>
</dbReference>
<keyword evidence="5" id="KW-1185">Reference proteome</keyword>
<evidence type="ECO:0008006" key="6">
    <source>
        <dbReference type="Google" id="ProtNLM"/>
    </source>
</evidence>
<proteinExistence type="predicted"/>
<dbReference type="Gene3D" id="2.60.120.600">
    <property type="entry name" value="Domain of unknown function DUF1214, C-terminal domain"/>
    <property type="match status" value="1"/>
</dbReference>
<name>A0A9P3Q658_9MYCO</name>
<reference evidence="4" key="1">
    <citation type="submission" date="2022-08" db="EMBL/GenBank/DDBJ databases">
        <title>Mycobacterium kiyosense sp. nov., scotochromogenic slow-glowing species isolated from respiratory specimens.</title>
        <authorList>
            <person name="Fukano H."/>
            <person name="Kazumi Y."/>
            <person name="Sakagami N."/>
            <person name="Ato M."/>
            <person name="Mitarai S."/>
            <person name="Hoshino Y."/>
        </authorList>
    </citation>
    <scope>NUCLEOTIDE SEQUENCE</scope>
    <source>
        <strain evidence="4">1413</strain>
        <strain evidence="3">SRL2020-028</strain>
    </source>
</reference>
<feature type="domain" description="DUF1214" evidence="1">
    <location>
        <begin position="329"/>
        <end position="434"/>
    </location>
</feature>
<dbReference type="Proteomes" id="UP001165663">
    <property type="component" value="Unassembled WGS sequence"/>
</dbReference>
<comment type="caution">
    <text evidence="4">The sequence shown here is derived from an EMBL/GenBank/DDBJ whole genome shotgun (WGS) entry which is preliminary data.</text>
</comment>
<accession>A0A9P3Q658</accession>
<gene>
    <name evidence="4" type="ORF">Mkiyose1413_18780</name>
    <name evidence="3" type="ORF">SRL2020028_15480</name>
</gene>
<dbReference type="SUPFAM" id="SSF160935">
    <property type="entry name" value="VPA0735-like"/>
    <property type="match status" value="1"/>
</dbReference>
<dbReference type="PANTHER" id="PTHR36509">
    <property type="entry name" value="BLL3101 PROTEIN"/>
    <property type="match status" value="1"/>
</dbReference>
<dbReference type="EMBL" id="BRXE01000010">
    <property type="protein sequence ID" value="GLB82292.1"/>
    <property type="molecule type" value="Genomic_DNA"/>
</dbReference>
<evidence type="ECO:0000313" key="3">
    <source>
        <dbReference type="EMBL" id="GLB82292.1"/>
    </source>
</evidence>
<dbReference type="Pfam" id="PF06742">
    <property type="entry name" value="DUF1214"/>
    <property type="match status" value="1"/>
</dbReference>
<dbReference type="RefSeq" id="WP_236982358.1">
    <property type="nucleotide sequence ID" value="NZ_BRXE01000010.1"/>
</dbReference>
<evidence type="ECO:0000313" key="4">
    <source>
        <dbReference type="EMBL" id="GLD29995.1"/>
    </source>
</evidence>
<dbReference type="InterPro" id="IPR037050">
    <property type="entry name" value="DUF1254_sf"/>
</dbReference>
<feature type="domain" description="DUF1254" evidence="2">
    <location>
        <begin position="61"/>
        <end position="174"/>
    </location>
</feature>
<sequence>MTTDDGATIQRAYDEADLARAITAYKFFYPTVSGARIIRGNEAAGLVANKVFGVLDCGPTQLVFTANSDTPYGPLQLDLGIGPLVVELEPGPLIVVAMDVNQRWVADMGLPGPDAGNGGKHLLVGPDFVGELPDTGYYLHRASSNQQIVGARSLPVDGDVDGAMRRLKTIKVYPLHSDVEWTPPQWFDLTGKFQDTTPLGVENGIEFWRVLHETVDAEPAFEGYRTHYGELAALGIAKGQPFDPDQRMIDILTAAAQHGNAQLRAQSFADRSADRHVWDDRQWEHAALRFEDGDFNATTHVDLVAREKWFYQAIGASPAMFRRDTQAGSLYWLGHHDHTGAPLEGANTYRLTVPLPVPARLFWSVTVYDVGTRSQIQTPQNKAALRSLFELQGLTGGAVDLYFGPAAPAGHEHAWIQTISGKNWFTYFRIYGPQAAAFNGHWRPGDFERI</sequence>
<dbReference type="InterPro" id="IPR037049">
    <property type="entry name" value="DUF1214_C_sf"/>
</dbReference>